<name>A0A4V6A2X5_STECR</name>
<dbReference type="STRING" id="34508.A0A4V6A2X5"/>
<feature type="domain" description="Exonuclease" evidence="4">
    <location>
        <begin position="61"/>
        <end position="252"/>
    </location>
</feature>
<dbReference type="EMBL" id="AZBU02000004">
    <property type="protein sequence ID" value="TKR80995.1"/>
    <property type="molecule type" value="Genomic_DNA"/>
</dbReference>
<keyword evidence="2" id="KW-0378">Hydrolase</keyword>
<dbReference type="Proteomes" id="UP000298663">
    <property type="component" value="Unassembled WGS sequence"/>
</dbReference>
<accession>A0A4V6A2X5</accession>
<evidence type="ECO:0000256" key="3">
    <source>
        <dbReference type="ARBA" id="ARBA00022839"/>
    </source>
</evidence>
<evidence type="ECO:0000256" key="1">
    <source>
        <dbReference type="ARBA" id="ARBA00022722"/>
    </source>
</evidence>
<dbReference type="PANTHER" id="PTHR23044:SF61">
    <property type="entry name" value="3'-5' EXORIBONUCLEASE 1-RELATED"/>
    <property type="match status" value="1"/>
</dbReference>
<reference evidence="5 6" key="1">
    <citation type="journal article" date="2015" name="Genome Biol.">
        <title>Comparative genomics of Steinernema reveals deeply conserved gene regulatory networks.</title>
        <authorList>
            <person name="Dillman A.R."/>
            <person name="Macchietto M."/>
            <person name="Porter C.F."/>
            <person name="Rogers A."/>
            <person name="Williams B."/>
            <person name="Antoshechkin I."/>
            <person name="Lee M.M."/>
            <person name="Goodwin Z."/>
            <person name="Lu X."/>
            <person name="Lewis E.E."/>
            <person name="Goodrich-Blair H."/>
            <person name="Stock S.P."/>
            <person name="Adams B.J."/>
            <person name="Sternberg P.W."/>
            <person name="Mortazavi A."/>
        </authorList>
    </citation>
    <scope>NUCLEOTIDE SEQUENCE [LARGE SCALE GENOMIC DNA]</scope>
    <source>
        <strain evidence="5 6">ALL</strain>
    </source>
</reference>
<organism evidence="5 6">
    <name type="scientific">Steinernema carpocapsae</name>
    <name type="common">Entomopathogenic nematode</name>
    <dbReference type="NCBI Taxonomy" id="34508"/>
    <lineage>
        <taxon>Eukaryota</taxon>
        <taxon>Metazoa</taxon>
        <taxon>Ecdysozoa</taxon>
        <taxon>Nematoda</taxon>
        <taxon>Chromadorea</taxon>
        <taxon>Rhabditida</taxon>
        <taxon>Tylenchina</taxon>
        <taxon>Panagrolaimomorpha</taxon>
        <taxon>Strongyloidoidea</taxon>
        <taxon>Steinernematidae</taxon>
        <taxon>Steinernema</taxon>
    </lineage>
</organism>
<comment type="caution">
    <text evidence="5">The sequence shown here is derived from an EMBL/GenBank/DDBJ whole genome shotgun (WGS) entry which is preliminary data.</text>
</comment>
<keyword evidence="1" id="KW-0540">Nuclease</keyword>
<evidence type="ECO:0000313" key="5">
    <source>
        <dbReference type="EMBL" id="TKR80995.1"/>
    </source>
</evidence>
<dbReference type="GO" id="GO:0003676">
    <property type="term" value="F:nucleic acid binding"/>
    <property type="evidence" value="ECO:0007669"/>
    <property type="project" value="InterPro"/>
</dbReference>
<gene>
    <name evidence="5" type="ORF">L596_014950</name>
</gene>
<dbReference type="CDD" id="cd06133">
    <property type="entry name" value="ERI-1_3'hExo_like"/>
    <property type="match status" value="1"/>
</dbReference>
<dbReference type="InterPro" id="IPR013520">
    <property type="entry name" value="Ribonucl_H"/>
</dbReference>
<dbReference type="PANTHER" id="PTHR23044">
    <property type="entry name" value="3'-5' EXONUCLEASE ERI1-RELATED"/>
    <property type="match status" value="1"/>
</dbReference>
<dbReference type="AlphaFoldDB" id="A0A4V6A2X5"/>
<evidence type="ECO:0000313" key="6">
    <source>
        <dbReference type="Proteomes" id="UP000298663"/>
    </source>
</evidence>
<reference evidence="5 6" key="2">
    <citation type="journal article" date="2019" name="G3 (Bethesda)">
        <title>Hybrid Assembly of the Genome of the Entomopathogenic Nematode Steinernema carpocapsae Identifies the X-Chromosome.</title>
        <authorList>
            <person name="Serra L."/>
            <person name="Macchietto M."/>
            <person name="Macias-Munoz A."/>
            <person name="McGill C.J."/>
            <person name="Rodriguez I.M."/>
            <person name="Rodriguez B."/>
            <person name="Murad R."/>
            <person name="Mortazavi A."/>
        </authorList>
    </citation>
    <scope>NUCLEOTIDE SEQUENCE [LARGE SCALE GENOMIC DNA]</scope>
    <source>
        <strain evidence="5 6">ALL</strain>
    </source>
</reference>
<dbReference type="GO" id="GO:0000175">
    <property type="term" value="F:3'-5'-RNA exonuclease activity"/>
    <property type="evidence" value="ECO:0007669"/>
    <property type="project" value="InterPro"/>
</dbReference>
<dbReference type="OrthoDB" id="448399at2759"/>
<proteinExistence type="predicted"/>
<dbReference type="SMART" id="SM00479">
    <property type="entry name" value="EXOIII"/>
    <property type="match status" value="1"/>
</dbReference>
<sequence length="334" mass="38193">MHDFNGYPFGAPQSEFSTNPRTDRFSFSSHASASLLYYGGTPATADIYSLQANSNSQPFRYLVVIDFEANCEKDKQIRPCQEIIEFPAILYDLYEKKPITEFRQFVKPLVVKELTPFCTELTGITQEDVDSAPTFQEVLGQFHQWLVDNKLISFNDTVNTHSPWAIATIGDWDIKTLKKQATYYNNIRLESYFSSWINLKLIYRDCLKFYPFSLTTMMSDLEIQPMGRLHCGIDDVRNTCQVVTKLLGKPEGWDTAVFQLTSTLNGRYPGYVPGTVLEVQDKTGRRTQAPTLPIRKTTALLKRNRYSAPELSPQFIPYESSQFYSYLLNFAGSA</sequence>
<keyword evidence="6" id="KW-1185">Reference proteome</keyword>
<dbReference type="InterPro" id="IPR012337">
    <property type="entry name" value="RNaseH-like_sf"/>
</dbReference>
<dbReference type="SUPFAM" id="SSF53098">
    <property type="entry name" value="Ribonuclease H-like"/>
    <property type="match status" value="1"/>
</dbReference>
<dbReference type="Gene3D" id="3.30.420.10">
    <property type="entry name" value="Ribonuclease H-like superfamily/Ribonuclease H"/>
    <property type="match status" value="1"/>
</dbReference>
<dbReference type="InterPro" id="IPR051274">
    <property type="entry name" value="3-5_Exoribonuclease"/>
</dbReference>
<evidence type="ECO:0000259" key="4">
    <source>
        <dbReference type="SMART" id="SM00479"/>
    </source>
</evidence>
<evidence type="ECO:0000256" key="2">
    <source>
        <dbReference type="ARBA" id="ARBA00022801"/>
    </source>
</evidence>
<dbReference type="Pfam" id="PF00929">
    <property type="entry name" value="RNase_T"/>
    <property type="match status" value="1"/>
</dbReference>
<protein>
    <recommendedName>
        <fullName evidence="4">Exonuclease domain-containing protein</fullName>
    </recommendedName>
</protein>
<keyword evidence="3" id="KW-0269">Exonuclease</keyword>
<dbReference type="InterPro" id="IPR036397">
    <property type="entry name" value="RNaseH_sf"/>
</dbReference>
<dbReference type="InterPro" id="IPR047201">
    <property type="entry name" value="ERI-1_3'hExo-like"/>
</dbReference>